<organism evidence="6 7">
    <name type="scientific">Neocallimastix californiae</name>
    <dbReference type="NCBI Taxonomy" id="1754190"/>
    <lineage>
        <taxon>Eukaryota</taxon>
        <taxon>Fungi</taxon>
        <taxon>Fungi incertae sedis</taxon>
        <taxon>Chytridiomycota</taxon>
        <taxon>Chytridiomycota incertae sedis</taxon>
        <taxon>Neocallimastigomycetes</taxon>
        <taxon>Neocallimastigales</taxon>
        <taxon>Neocallimastigaceae</taxon>
        <taxon>Neocallimastix</taxon>
    </lineage>
</organism>
<dbReference type="STRING" id="1754190.A0A1Y2CJE1"/>
<gene>
    <name evidence="6" type="ORF">LY90DRAFT_671240</name>
</gene>
<dbReference type="PANTHER" id="PTHR31683">
    <property type="entry name" value="PECTATE LYASE 18-RELATED"/>
    <property type="match status" value="1"/>
</dbReference>
<feature type="chain" id="PRO_5012643802" evidence="4">
    <location>
        <begin position="19"/>
        <end position="311"/>
    </location>
</feature>
<accession>A0A1Y2CJE1</accession>
<feature type="domain" description="Pectate lyase" evidence="5">
    <location>
        <begin position="36"/>
        <end position="250"/>
    </location>
</feature>
<dbReference type="Pfam" id="PF00544">
    <property type="entry name" value="Pectate_lyase_4"/>
    <property type="match status" value="1"/>
</dbReference>
<dbReference type="SUPFAM" id="SSF51126">
    <property type="entry name" value="Pectin lyase-like"/>
    <property type="match status" value="1"/>
</dbReference>
<dbReference type="InterPro" id="IPR011050">
    <property type="entry name" value="Pectin_lyase_fold/virulence"/>
</dbReference>
<evidence type="ECO:0000259" key="5">
    <source>
        <dbReference type="SMART" id="SM00656"/>
    </source>
</evidence>
<proteinExistence type="inferred from homology"/>
<evidence type="ECO:0000256" key="2">
    <source>
        <dbReference type="ARBA" id="ARBA00023239"/>
    </source>
</evidence>
<dbReference type="GO" id="GO:0000272">
    <property type="term" value="P:polysaccharide catabolic process"/>
    <property type="evidence" value="ECO:0007669"/>
    <property type="project" value="UniProtKB-KW"/>
</dbReference>
<name>A0A1Y2CJE1_9FUNG</name>
<dbReference type="OrthoDB" id="1637350at2759"/>
<evidence type="ECO:0000256" key="4">
    <source>
        <dbReference type="SAM" id="SignalP"/>
    </source>
</evidence>
<dbReference type="GO" id="GO:0005576">
    <property type="term" value="C:extracellular region"/>
    <property type="evidence" value="ECO:0007669"/>
    <property type="project" value="UniProtKB-SubCell"/>
</dbReference>
<keyword evidence="4" id="KW-0732">Signal</keyword>
<dbReference type="GO" id="GO:0030570">
    <property type="term" value="F:pectate lyase activity"/>
    <property type="evidence" value="ECO:0007669"/>
    <property type="project" value="InterPro"/>
</dbReference>
<keyword evidence="2 3" id="KW-0456">Lyase</keyword>
<dbReference type="AlphaFoldDB" id="A0A1Y2CJE1"/>
<keyword evidence="3" id="KW-0119">Carbohydrate metabolism</keyword>
<dbReference type="InterPro" id="IPR012334">
    <property type="entry name" value="Pectin_lyas_fold"/>
</dbReference>
<evidence type="ECO:0000313" key="7">
    <source>
        <dbReference type="Proteomes" id="UP000193920"/>
    </source>
</evidence>
<comment type="caution">
    <text evidence="6">The sequence shown here is derived from an EMBL/GenBank/DDBJ whole genome shotgun (WGS) entry which is preliminary data.</text>
</comment>
<dbReference type="InterPro" id="IPR045032">
    <property type="entry name" value="PEL"/>
</dbReference>
<comment type="subcellular location">
    <subcellularLocation>
        <location evidence="3">Secreted</location>
    </subcellularLocation>
</comment>
<dbReference type="InterPro" id="IPR002022">
    <property type="entry name" value="Pec_lyase"/>
</dbReference>
<dbReference type="Gene3D" id="2.160.20.10">
    <property type="entry name" value="Single-stranded right-handed beta-helix, Pectin lyase-like"/>
    <property type="match status" value="1"/>
</dbReference>
<dbReference type="EMBL" id="MCOG01000105">
    <property type="protein sequence ID" value="ORY47153.1"/>
    <property type="molecule type" value="Genomic_DNA"/>
</dbReference>
<comment type="similarity">
    <text evidence="1 3">Belongs to the polysaccharide lyase 1 family.</text>
</comment>
<dbReference type="SMART" id="SM00656">
    <property type="entry name" value="Amb_all"/>
    <property type="match status" value="1"/>
</dbReference>
<dbReference type="Proteomes" id="UP000193920">
    <property type="component" value="Unassembled WGS sequence"/>
</dbReference>
<keyword evidence="7" id="KW-1185">Reference proteome</keyword>
<evidence type="ECO:0000313" key="6">
    <source>
        <dbReference type="EMBL" id="ORY47153.1"/>
    </source>
</evidence>
<keyword evidence="3" id="KW-0624">Polysaccharide degradation</keyword>
<keyword evidence="3" id="KW-0964">Secreted</keyword>
<protein>
    <submittedName>
        <fullName evidence="6">Family 1 putative polysaccharide lyase</fullName>
    </submittedName>
</protein>
<sequence>MKYLNILISLLHLATVLASSPLIGYASLNGGTKGGEGGKVTNVSTQNQLVRALRGNGAKIIRVNGIIKLTTDISLTSNTSIIGANNNSGFTGGGLKFKNQKNIIIQNLKFSYCYGPSKDCINAQKSSNVWVDQCEFYNDRNHGKDYYDGLIDFSHACDYITISYNYIHDHYKVSLIGHSDNNAREDSGKLHITYHHNYFKNVGSRLPSLRFGTAHVFNNVYENVEGSSVNIRMGAQALVEANVFRNANKPISTNLDSKQEGYVVQRNNDFGNTGHTNSITKIGNLNSVPYRYSADYVGNVYNNVVRNAGPK</sequence>
<feature type="signal peptide" evidence="4">
    <location>
        <begin position="1"/>
        <end position="18"/>
    </location>
</feature>
<evidence type="ECO:0000256" key="1">
    <source>
        <dbReference type="ARBA" id="ARBA00010980"/>
    </source>
</evidence>
<evidence type="ECO:0000256" key="3">
    <source>
        <dbReference type="RuleBase" id="RU361173"/>
    </source>
</evidence>
<reference evidence="6 7" key="1">
    <citation type="submission" date="2016-08" db="EMBL/GenBank/DDBJ databases">
        <title>A Parts List for Fungal Cellulosomes Revealed by Comparative Genomics.</title>
        <authorList>
            <consortium name="DOE Joint Genome Institute"/>
            <person name="Haitjema C.H."/>
            <person name="Gilmore S.P."/>
            <person name="Henske J.K."/>
            <person name="Solomon K.V."/>
            <person name="De Groot R."/>
            <person name="Kuo A."/>
            <person name="Mondo S.J."/>
            <person name="Salamov A.A."/>
            <person name="Labutti K."/>
            <person name="Zhao Z."/>
            <person name="Chiniquy J."/>
            <person name="Barry K."/>
            <person name="Brewer H.M."/>
            <person name="Purvine S.O."/>
            <person name="Wright A.T."/>
            <person name="Boxma B."/>
            <person name="Van Alen T."/>
            <person name="Hackstein J.H."/>
            <person name="Baker S.E."/>
            <person name="Grigoriev I.V."/>
            <person name="O'Malley M.A."/>
        </authorList>
    </citation>
    <scope>NUCLEOTIDE SEQUENCE [LARGE SCALE GENOMIC DNA]</scope>
    <source>
        <strain evidence="6 7">G1</strain>
    </source>
</reference>
<dbReference type="PANTHER" id="PTHR31683:SF18">
    <property type="entry name" value="PECTATE LYASE 21-RELATED"/>
    <property type="match status" value="1"/>
</dbReference>